<evidence type="ECO:0000313" key="1">
    <source>
        <dbReference type="EMBL" id="CAH0387561.1"/>
    </source>
</evidence>
<dbReference type="InterPro" id="IPR036875">
    <property type="entry name" value="Znf_CCHC_sf"/>
</dbReference>
<keyword evidence="2" id="KW-1185">Reference proteome</keyword>
<dbReference type="EMBL" id="OU963864">
    <property type="protein sequence ID" value="CAH0387561.1"/>
    <property type="molecule type" value="Genomic_DNA"/>
</dbReference>
<dbReference type="AlphaFoldDB" id="A0A9P0A6L2"/>
<protein>
    <recommendedName>
        <fullName evidence="3">CCHC-type domain-containing protein</fullName>
    </recommendedName>
</protein>
<gene>
    <name evidence="1" type="ORF">BEMITA_LOCUS6563</name>
</gene>
<name>A0A9P0A6L2_BEMTA</name>
<accession>A0A9P0A6L2</accession>
<dbReference type="GO" id="GO:0008270">
    <property type="term" value="F:zinc ion binding"/>
    <property type="evidence" value="ECO:0007669"/>
    <property type="project" value="InterPro"/>
</dbReference>
<dbReference type="GO" id="GO:0003676">
    <property type="term" value="F:nucleic acid binding"/>
    <property type="evidence" value="ECO:0007669"/>
    <property type="project" value="InterPro"/>
</dbReference>
<dbReference type="Proteomes" id="UP001152759">
    <property type="component" value="Chromosome 3"/>
</dbReference>
<dbReference type="SUPFAM" id="SSF57756">
    <property type="entry name" value="Retrovirus zinc finger-like domains"/>
    <property type="match status" value="1"/>
</dbReference>
<evidence type="ECO:0000313" key="2">
    <source>
        <dbReference type="Proteomes" id="UP001152759"/>
    </source>
</evidence>
<reference evidence="1" key="1">
    <citation type="submission" date="2021-12" db="EMBL/GenBank/DDBJ databases">
        <authorList>
            <person name="King R."/>
        </authorList>
    </citation>
    <scope>NUCLEOTIDE SEQUENCE</scope>
</reference>
<sequence length="113" mass="12794">MGYSGRVKITPSICIMACGKCGDLQHSQRFCEVKDKICFRCGSTDHERGKCKSAVQKCLICARHKRPSTHGFMTYLCPLYREAVEKQLAREGMGLGERTLEEFIMESDEHTLS</sequence>
<organism evidence="1 2">
    <name type="scientific">Bemisia tabaci</name>
    <name type="common">Sweetpotato whitefly</name>
    <name type="synonym">Aleurodes tabaci</name>
    <dbReference type="NCBI Taxonomy" id="7038"/>
    <lineage>
        <taxon>Eukaryota</taxon>
        <taxon>Metazoa</taxon>
        <taxon>Ecdysozoa</taxon>
        <taxon>Arthropoda</taxon>
        <taxon>Hexapoda</taxon>
        <taxon>Insecta</taxon>
        <taxon>Pterygota</taxon>
        <taxon>Neoptera</taxon>
        <taxon>Paraneoptera</taxon>
        <taxon>Hemiptera</taxon>
        <taxon>Sternorrhyncha</taxon>
        <taxon>Aleyrodoidea</taxon>
        <taxon>Aleyrodidae</taxon>
        <taxon>Aleyrodinae</taxon>
        <taxon>Bemisia</taxon>
    </lineage>
</organism>
<proteinExistence type="predicted"/>
<evidence type="ECO:0008006" key="3">
    <source>
        <dbReference type="Google" id="ProtNLM"/>
    </source>
</evidence>